<evidence type="ECO:0000313" key="1">
    <source>
        <dbReference type="EMBL" id="TGE29755.1"/>
    </source>
</evidence>
<dbReference type="RefSeq" id="WP_135394509.1">
    <property type="nucleotide sequence ID" value="NZ_SRMB01000001.1"/>
</dbReference>
<dbReference type="GO" id="GO:0003677">
    <property type="term" value="F:DNA binding"/>
    <property type="evidence" value="ECO:0007669"/>
    <property type="project" value="UniProtKB-KW"/>
</dbReference>
<proteinExistence type="predicted"/>
<dbReference type="OrthoDB" id="9938809at2"/>
<sequence length="122" mass="13708">MTARYPAPTPLASLLAQADSLAFTQVEHHDSLFKELLAAVKTLALEVQTLKEGQAEWVSQKEAMKLCGRSRAWFYEQRNRDTLPIRVLPPTKGSREVKYNRADCLAYAQANLIAPPPTQQLQ</sequence>
<keyword evidence="1" id="KW-0238">DNA-binding</keyword>
<keyword evidence="2" id="KW-1185">Reference proteome</keyword>
<dbReference type="EMBL" id="SRMB01000001">
    <property type="protein sequence ID" value="TGE29755.1"/>
    <property type="molecule type" value="Genomic_DNA"/>
</dbReference>
<protein>
    <submittedName>
        <fullName evidence="1">DNA-binding protein</fullName>
    </submittedName>
</protein>
<dbReference type="AlphaFoldDB" id="A0A4Z0QJ87"/>
<gene>
    <name evidence="1" type="ORF">E5K02_09935</name>
</gene>
<comment type="caution">
    <text evidence="1">The sequence shown here is derived from an EMBL/GenBank/DDBJ whole genome shotgun (WGS) entry which is preliminary data.</text>
</comment>
<organism evidence="1 2">
    <name type="scientific">Hymenobacter metallicola</name>
    <dbReference type="NCBI Taxonomy" id="2563114"/>
    <lineage>
        <taxon>Bacteria</taxon>
        <taxon>Pseudomonadati</taxon>
        <taxon>Bacteroidota</taxon>
        <taxon>Cytophagia</taxon>
        <taxon>Cytophagales</taxon>
        <taxon>Hymenobacteraceae</taxon>
        <taxon>Hymenobacter</taxon>
    </lineage>
</organism>
<accession>A0A4Z0QJ87</accession>
<evidence type="ECO:0000313" key="2">
    <source>
        <dbReference type="Proteomes" id="UP000298471"/>
    </source>
</evidence>
<name>A0A4Z0QJ87_9BACT</name>
<reference evidence="1 2" key="1">
    <citation type="submission" date="2019-04" db="EMBL/GenBank/DDBJ databases">
        <authorList>
            <person name="Feng G."/>
            <person name="Zhang J."/>
            <person name="Zhu H."/>
        </authorList>
    </citation>
    <scope>NUCLEOTIDE SEQUENCE [LARGE SCALE GENOMIC DNA]</scope>
    <source>
        <strain evidence="1 2">9PBR-1</strain>
    </source>
</reference>
<dbReference type="Proteomes" id="UP000298471">
    <property type="component" value="Unassembled WGS sequence"/>
</dbReference>